<evidence type="ECO:0000313" key="6">
    <source>
        <dbReference type="EMBL" id="AIA92109.1"/>
    </source>
</evidence>
<feature type="non-terminal residue" evidence="6">
    <location>
        <position position="1"/>
    </location>
</feature>
<reference evidence="6" key="1">
    <citation type="journal article" date="2013" name="Environ. Microbiol.">
        <title>Seasonally variable intestinal metagenomes of the red palm weevil (Rhynchophorus ferrugineus).</title>
        <authorList>
            <person name="Jia S."/>
            <person name="Zhang X."/>
            <person name="Zhang G."/>
            <person name="Yin A."/>
            <person name="Zhang S."/>
            <person name="Li F."/>
            <person name="Wang L."/>
            <person name="Zhao D."/>
            <person name="Yun Q."/>
            <person name="Tala"/>
            <person name="Wang J."/>
            <person name="Sun G."/>
            <person name="Baabdullah M."/>
            <person name="Yu X."/>
            <person name="Hu S."/>
            <person name="Al-Mssallem I.S."/>
            <person name="Yu J."/>
        </authorList>
    </citation>
    <scope>NUCLEOTIDE SEQUENCE</scope>
</reference>
<proteinExistence type="inferred from homology"/>
<dbReference type="SUPFAM" id="SSF88713">
    <property type="entry name" value="Glycoside hydrolase/deacetylase"/>
    <property type="match status" value="1"/>
</dbReference>
<dbReference type="Gene3D" id="3.20.20.370">
    <property type="entry name" value="Glycoside hydrolase/deacetylase"/>
    <property type="match status" value="1"/>
</dbReference>
<organism evidence="6">
    <name type="scientific">uncultured Agrobacterium sp</name>
    <dbReference type="NCBI Taxonomy" id="157277"/>
    <lineage>
        <taxon>Bacteria</taxon>
        <taxon>Pseudomonadati</taxon>
        <taxon>Pseudomonadota</taxon>
        <taxon>Alphaproteobacteria</taxon>
        <taxon>Hyphomicrobiales</taxon>
        <taxon>Rhizobiaceae</taxon>
        <taxon>Rhizobium/Agrobacterium group</taxon>
        <taxon>Agrobacterium</taxon>
        <taxon>environmental samples</taxon>
    </lineage>
</organism>
<comment type="similarity">
    <text evidence="2">Belongs to the polysaccharide deacetylase family.</text>
</comment>
<feature type="domain" description="NodB homology" evidence="5">
    <location>
        <begin position="1"/>
        <end position="154"/>
    </location>
</feature>
<evidence type="ECO:0000256" key="4">
    <source>
        <dbReference type="ARBA" id="ARBA00032976"/>
    </source>
</evidence>
<accession>A0A060CA54</accession>
<dbReference type="GO" id="GO:0016810">
    <property type="term" value="F:hydrolase activity, acting on carbon-nitrogen (but not peptide) bonds"/>
    <property type="evidence" value="ECO:0007669"/>
    <property type="project" value="InterPro"/>
</dbReference>
<dbReference type="InterPro" id="IPR011330">
    <property type="entry name" value="Glyco_hydro/deAcase_b/a-brl"/>
</dbReference>
<protein>
    <recommendedName>
        <fullName evidence="3">Chitooligosaccharide deacetylase</fullName>
    </recommendedName>
    <alternativeName>
        <fullName evidence="4">Nodulation protein B</fullName>
    </alternativeName>
</protein>
<evidence type="ECO:0000259" key="5">
    <source>
        <dbReference type="PROSITE" id="PS51677"/>
    </source>
</evidence>
<feature type="non-terminal residue" evidence="6">
    <location>
        <position position="154"/>
    </location>
</feature>
<evidence type="ECO:0000256" key="1">
    <source>
        <dbReference type="ARBA" id="ARBA00003236"/>
    </source>
</evidence>
<dbReference type="Pfam" id="PF01522">
    <property type="entry name" value="Polysacc_deac_1"/>
    <property type="match status" value="1"/>
</dbReference>
<dbReference type="PROSITE" id="PS51677">
    <property type="entry name" value="NODB"/>
    <property type="match status" value="1"/>
</dbReference>
<comment type="function">
    <text evidence="1">Is involved in generating a small heat-stable compound (Nod), an acylated oligomer of N-acetylglucosamine, that stimulates mitosis in various plant protoplasts.</text>
</comment>
<evidence type="ECO:0000256" key="2">
    <source>
        <dbReference type="ARBA" id="ARBA00010973"/>
    </source>
</evidence>
<dbReference type="EMBL" id="KF124789">
    <property type="protein sequence ID" value="AIA92109.1"/>
    <property type="molecule type" value="Genomic_DNA"/>
</dbReference>
<dbReference type="GO" id="GO:0005975">
    <property type="term" value="P:carbohydrate metabolic process"/>
    <property type="evidence" value="ECO:0007669"/>
    <property type="project" value="InterPro"/>
</dbReference>
<dbReference type="InterPro" id="IPR002509">
    <property type="entry name" value="NODB_dom"/>
</dbReference>
<dbReference type="AlphaFoldDB" id="A0A060CA54"/>
<evidence type="ECO:0000256" key="3">
    <source>
        <dbReference type="ARBA" id="ARBA00020071"/>
    </source>
</evidence>
<sequence length="154" mass="16764">TFYLSGGLMGQMSASGRILGADGCAELAARGHELACHTFAHRKIGSYSCAALRDDLARNDDLLRRFDGRVAPRNFAIPYTMASPMMQPLLRRHFLTSRGGLHGVNRGKVDPHYLASFELRPDTSPAGVAQLLDELEARPGWANPSSPMNVSDQP</sequence>
<name>A0A060CA54_9HYPH</name>